<dbReference type="RefSeq" id="WP_110377292.1">
    <property type="nucleotide sequence ID" value="NZ_JAHBRY010000002.1"/>
</dbReference>
<comment type="caution">
    <text evidence="2">The sequence shown here is derived from an EMBL/GenBank/DDBJ whole genome shotgun (WGS) entry which is preliminary data.</text>
</comment>
<keyword evidence="3" id="KW-1185">Reference proteome</keyword>
<dbReference type="InterPro" id="IPR031329">
    <property type="entry name" value="NEUT/ALK_ceramidase_N"/>
</dbReference>
<name>A0A2V3TXX3_9HYPH</name>
<proteinExistence type="predicted"/>
<reference evidence="2 3" key="1">
    <citation type="submission" date="2018-05" db="EMBL/GenBank/DDBJ databases">
        <title>Genomic Encyclopedia of Type Strains, Phase IV (KMG-IV): sequencing the most valuable type-strain genomes for metagenomic binning, comparative biology and taxonomic classification.</title>
        <authorList>
            <person name="Goeker M."/>
        </authorList>
    </citation>
    <scope>NUCLEOTIDE SEQUENCE [LARGE SCALE GENOMIC DNA]</scope>
    <source>
        <strain evidence="2 3">DSM 6462</strain>
    </source>
</reference>
<feature type="domain" description="Neutral/alkaline non-lysosomal ceramidase N-terminal" evidence="1">
    <location>
        <begin position="3"/>
        <end position="225"/>
    </location>
</feature>
<sequence>MLKVGTGRQDMTPPVGIPHTLWGARTRETADRIHIPLNATALCLDNDGTRVMLVEIDVTGLPTSVSDDIRGQLSRETGIPVSHISLGFTHTHSAPVWNAETTNGASADLPGMNLMPAWREKTIQAILVAAKAACDTLQPARFASGYGRSEVTVHRRFRTPEGRVVVSPNPGGERDTTVTVLRFDDLDGNTIASLVGYGTHPIVLAHQNSAISAEWPGAMKRSVEALLGGTCLFLQGCAGDQIPYEALTGDVRVAERMGNRIAADAASALTALSPLNHRDVFSHVVESGAPLGMKTREILPDTPAALAVAEVTVDLPVRPFEPIDILERRAAETRAEFLGLDRETADHADIADVHFRARRADIMLTMARRAFGKETVPIEIRAIRIGDTALVSAPLELFAATGMAIREASPFTTTFTGGYTNGTEGYLPLAHSYGEGGYETELACFVGPEAEAMFRAAAIKLVRDLRG</sequence>
<dbReference type="EMBL" id="QJJK01000012">
    <property type="protein sequence ID" value="PXW54044.1"/>
    <property type="molecule type" value="Genomic_DNA"/>
</dbReference>
<dbReference type="Proteomes" id="UP000248021">
    <property type="component" value="Unassembled WGS sequence"/>
</dbReference>
<evidence type="ECO:0000313" key="2">
    <source>
        <dbReference type="EMBL" id="PXW54044.1"/>
    </source>
</evidence>
<evidence type="ECO:0000259" key="1">
    <source>
        <dbReference type="Pfam" id="PF04734"/>
    </source>
</evidence>
<organism evidence="2 3">
    <name type="scientific">Chelatococcus asaccharovorans</name>
    <dbReference type="NCBI Taxonomy" id="28210"/>
    <lineage>
        <taxon>Bacteria</taxon>
        <taxon>Pseudomonadati</taxon>
        <taxon>Pseudomonadota</taxon>
        <taxon>Alphaproteobacteria</taxon>
        <taxon>Hyphomicrobiales</taxon>
        <taxon>Chelatococcaceae</taxon>
        <taxon>Chelatococcus</taxon>
    </lineage>
</organism>
<gene>
    <name evidence="2" type="ORF">C7450_11273</name>
</gene>
<dbReference type="OrthoDB" id="622550at2"/>
<accession>A0A2V3TXX3</accession>
<dbReference type="Pfam" id="PF04734">
    <property type="entry name" value="Ceramidase_alk"/>
    <property type="match status" value="1"/>
</dbReference>
<protein>
    <submittedName>
        <fullName evidence="2">Neutral/alkaline ceramidase-like enzyme</fullName>
    </submittedName>
</protein>
<dbReference type="AlphaFoldDB" id="A0A2V3TXX3"/>
<evidence type="ECO:0000313" key="3">
    <source>
        <dbReference type="Proteomes" id="UP000248021"/>
    </source>
</evidence>